<organism evidence="1 2">
    <name type="scientific">Scytalidium lignicola</name>
    <name type="common">Hyphomycete</name>
    <dbReference type="NCBI Taxonomy" id="5539"/>
    <lineage>
        <taxon>Eukaryota</taxon>
        <taxon>Fungi</taxon>
        <taxon>Dikarya</taxon>
        <taxon>Ascomycota</taxon>
        <taxon>Pezizomycotina</taxon>
        <taxon>Leotiomycetes</taxon>
        <taxon>Leotiomycetes incertae sedis</taxon>
        <taxon>Scytalidium</taxon>
    </lineage>
</organism>
<accession>A0A3E2H0N6</accession>
<sequence length="128" mass="13987">MSAVAPLYLPEYEIIHNVTSNASGAVEIPFVLQGQAPPAGETPNRGTQNYSKPAVAVFTGALYGDAEIEEMREACKGESTVPWLRMDMSVSRPPLGPGYGEHVVKRVKACMKRIEAEGKLGEDEVWFY</sequence>
<feature type="non-terminal residue" evidence="1">
    <location>
        <position position="128"/>
    </location>
</feature>
<feature type="non-terminal residue" evidence="1">
    <location>
        <position position="1"/>
    </location>
</feature>
<dbReference type="OrthoDB" id="3649348at2759"/>
<evidence type="ECO:0000313" key="2">
    <source>
        <dbReference type="Proteomes" id="UP000258309"/>
    </source>
</evidence>
<dbReference type="AlphaFoldDB" id="A0A3E2H0N6"/>
<dbReference type="EMBL" id="NCSJ02000230">
    <property type="protein sequence ID" value="RFU26974.1"/>
    <property type="molecule type" value="Genomic_DNA"/>
</dbReference>
<proteinExistence type="predicted"/>
<comment type="caution">
    <text evidence="1">The sequence shown here is derived from an EMBL/GenBank/DDBJ whole genome shotgun (WGS) entry which is preliminary data.</text>
</comment>
<name>A0A3E2H0N6_SCYLI</name>
<dbReference type="Proteomes" id="UP000258309">
    <property type="component" value="Unassembled WGS sequence"/>
</dbReference>
<keyword evidence="2" id="KW-1185">Reference proteome</keyword>
<gene>
    <name evidence="1" type="ORF">B7463_g9358</name>
</gene>
<reference evidence="1 2" key="1">
    <citation type="submission" date="2018-05" db="EMBL/GenBank/DDBJ databases">
        <title>Draft genome sequence of Scytalidium lignicola DSM 105466, a ubiquitous saprotrophic fungus.</title>
        <authorList>
            <person name="Buettner E."/>
            <person name="Gebauer A.M."/>
            <person name="Hofrichter M."/>
            <person name="Liers C."/>
            <person name="Kellner H."/>
        </authorList>
    </citation>
    <scope>NUCLEOTIDE SEQUENCE [LARGE SCALE GENOMIC DNA]</scope>
    <source>
        <strain evidence="1 2">DSM 105466</strain>
    </source>
</reference>
<protein>
    <submittedName>
        <fullName evidence="1">Uncharacterized protein</fullName>
    </submittedName>
</protein>
<dbReference type="OMA" id="AQSEIPH"/>
<evidence type="ECO:0000313" key="1">
    <source>
        <dbReference type="EMBL" id="RFU26974.1"/>
    </source>
</evidence>